<dbReference type="GO" id="GO:0006412">
    <property type="term" value="P:translation"/>
    <property type="evidence" value="ECO:0007669"/>
    <property type="project" value="InterPro"/>
</dbReference>
<comment type="caution">
    <text evidence="4">The sequence shown here is derived from an EMBL/GenBank/DDBJ whole genome shotgun (WGS) entry which is preliminary data.</text>
</comment>
<organism evidence="4 5">
    <name type="scientific">Nematocida displodere</name>
    <dbReference type="NCBI Taxonomy" id="1805483"/>
    <lineage>
        <taxon>Eukaryota</taxon>
        <taxon>Fungi</taxon>
        <taxon>Fungi incertae sedis</taxon>
        <taxon>Microsporidia</taxon>
        <taxon>Nematocida</taxon>
    </lineage>
</organism>
<gene>
    <name evidence="4" type="ORF">NEDG_00126</name>
</gene>
<dbReference type="Gene3D" id="2.30.30.70">
    <property type="entry name" value="Ribosomal protein L21"/>
    <property type="match status" value="1"/>
</dbReference>
<dbReference type="GO" id="GO:0005840">
    <property type="term" value="C:ribosome"/>
    <property type="evidence" value="ECO:0007669"/>
    <property type="project" value="UniProtKB-KW"/>
</dbReference>
<keyword evidence="2 4" id="KW-0689">Ribosomal protein</keyword>
<reference evidence="4 5" key="1">
    <citation type="submission" date="2016-02" db="EMBL/GenBank/DDBJ databases">
        <title>Discovery of a natural microsporidian pathogen with a broad tissue tropism in Caenorhabditis elegans.</title>
        <authorList>
            <person name="Luallen R.J."/>
            <person name="Reinke A.W."/>
            <person name="Tong L."/>
            <person name="Botts M.R."/>
            <person name="Felix M.-A."/>
            <person name="Troemel E.R."/>
        </authorList>
    </citation>
    <scope>NUCLEOTIDE SEQUENCE [LARGE SCALE GENOMIC DNA]</scope>
    <source>
        <strain evidence="4 5">JUm2807</strain>
    </source>
</reference>
<evidence type="ECO:0000256" key="2">
    <source>
        <dbReference type="ARBA" id="ARBA00022980"/>
    </source>
</evidence>
<dbReference type="PROSITE" id="PS01171">
    <property type="entry name" value="RIBOSOMAL_L21E"/>
    <property type="match status" value="1"/>
</dbReference>
<dbReference type="SUPFAM" id="SSF50104">
    <property type="entry name" value="Translation proteins SH3-like domain"/>
    <property type="match status" value="1"/>
</dbReference>
<name>A0A177EJK2_9MICR</name>
<protein>
    <submittedName>
        <fullName evidence="4">Large subunit ribosomal protein L21e</fullName>
    </submittedName>
</protein>
<dbReference type="InterPro" id="IPR008991">
    <property type="entry name" value="Translation_prot_SH3-like_sf"/>
</dbReference>
<evidence type="ECO:0000256" key="1">
    <source>
        <dbReference type="ARBA" id="ARBA00008427"/>
    </source>
</evidence>
<dbReference type="Proteomes" id="UP000185944">
    <property type="component" value="Unassembled WGS sequence"/>
</dbReference>
<evidence type="ECO:0000256" key="3">
    <source>
        <dbReference type="ARBA" id="ARBA00023274"/>
    </source>
</evidence>
<dbReference type="EMBL" id="LTDL01000014">
    <property type="protein sequence ID" value="OAG31651.1"/>
    <property type="molecule type" value="Genomic_DNA"/>
</dbReference>
<dbReference type="STRING" id="1805483.A0A177EJK2"/>
<dbReference type="InterPro" id="IPR018259">
    <property type="entry name" value="Ribosomal_eL21_CS"/>
</dbReference>
<dbReference type="InterPro" id="IPR036948">
    <property type="entry name" value="Ribosomal_eL21_sf"/>
</dbReference>
<accession>A0A177EJK2</accession>
<dbReference type="VEuPathDB" id="MicrosporidiaDB:NEDG_00126"/>
<dbReference type="OrthoDB" id="1539250at2759"/>
<dbReference type="RefSeq" id="XP_067545252.1">
    <property type="nucleotide sequence ID" value="XM_067687544.1"/>
</dbReference>
<dbReference type="GO" id="GO:0003735">
    <property type="term" value="F:structural constituent of ribosome"/>
    <property type="evidence" value="ECO:0007669"/>
    <property type="project" value="InterPro"/>
</dbReference>
<dbReference type="GeneID" id="93646476"/>
<evidence type="ECO:0000313" key="4">
    <source>
        <dbReference type="EMBL" id="OAG31651.1"/>
    </source>
</evidence>
<dbReference type="AlphaFoldDB" id="A0A177EJK2"/>
<dbReference type="Pfam" id="PF01157">
    <property type="entry name" value="Ribosomal_L21e"/>
    <property type="match status" value="1"/>
</dbReference>
<keyword evidence="5" id="KW-1185">Reference proteome</keyword>
<evidence type="ECO:0000313" key="5">
    <source>
        <dbReference type="Proteomes" id="UP000185944"/>
    </source>
</evidence>
<comment type="similarity">
    <text evidence="1">Belongs to the eukaryotic ribosomal protein eL21 family.</text>
</comment>
<dbReference type="PANTHER" id="PTHR20981">
    <property type="entry name" value="60S RIBOSOMAL PROTEIN L21"/>
    <property type="match status" value="1"/>
</dbReference>
<keyword evidence="3" id="KW-0687">Ribonucleoprotein</keyword>
<proteinExistence type="inferred from homology"/>
<dbReference type="GO" id="GO:1990904">
    <property type="term" value="C:ribonucleoprotein complex"/>
    <property type="evidence" value="ECO:0007669"/>
    <property type="project" value="UniProtKB-KW"/>
</dbReference>
<dbReference type="InterPro" id="IPR001147">
    <property type="entry name" value="Ribosomal_eL21"/>
</dbReference>
<sequence>MRSKGYRRDTRNKFKKEYNAKGVPNTTTLLHQYQRGDYVDINIDSAIHKGMPHSHYVGKTGRIYAVFKTSVGIAMTKQIGNRIVVKKVVARIEHVRPSNCQKQVVARDQYRAEHGVAPPRMLPEGPRKAFAVSLEENVPVVLKSSLHYAIN</sequence>
<dbReference type="FunFam" id="2.30.30.70:FF:000001">
    <property type="entry name" value="60S ribosomal protein L21"/>
    <property type="match status" value="1"/>
</dbReference>